<evidence type="ECO:0000256" key="1">
    <source>
        <dbReference type="ARBA" id="ARBA00004123"/>
    </source>
</evidence>
<dbReference type="InterPro" id="IPR036236">
    <property type="entry name" value="Znf_C2H2_sf"/>
</dbReference>
<dbReference type="GO" id="GO:0000122">
    <property type="term" value="P:negative regulation of transcription by RNA polymerase II"/>
    <property type="evidence" value="ECO:0007669"/>
    <property type="project" value="TreeGrafter"/>
</dbReference>
<keyword evidence="4" id="KW-0677">Repeat</keyword>
<feature type="compositionally biased region" description="Polar residues" evidence="13">
    <location>
        <begin position="222"/>
        <end position="236"/>
    </location>
</feature>
<keyword evidence="6" id="KW-0862">Zinc</keyword>
<dbReference type="Pfam" id="PF25445">
    <property type="entry name" value="CCHC_ZFPM2"/>
    <property type="match status" value="1"/>
</dbReference>
<feature type="domain" description="CCHC FOG-type" evidence="15">
    <location>
        <begin position="280"/>
        <end position="313"/>
    </location>
</feature>
<proteinExistence type="predicted"/>
<keyword evidence="5 12" id="KW-0863">Zinc-finger</keyword>
<evidence type="ECO:0000256" key="2">
    <source>
        <dbReference type="ARBA" id="ARBA00022491"/>
    </source>
</evidence>
<evidence type="ECO:0000256" key="10">
    <source>
        <dbReference type="ARBA" id="ARBA00023163"/>
    </source>
</evidence>
<evidence type="ECO:0000256" key="11">
    <source>
        <dbReference type="ARBA" id="ARBA00023242"/>
    </source>
</evidence>
<feature type="compositionally biased region" description="Low complexity" evidence="13">
    <location>
        <begin position="950"/>
        <end position="960"/>
    </location>
</feature>
<dbReference type="PANTHER" id="PTHR12958:SF3">
    <property type="entry name" value="ZINC FINGER PROTEIN USH"/>
    <property type="match status" value="1"/>
</dbReference>
<gene>
    <name evidence="16" type="ORF">LSH36_101g01011</name>
</gene>
<feature type="compositionally biased region" description="Low complexity" evidence="13">
    <location>
        <begin position="989"/>
        <end position="1001"/>
    </location>
</feature>
<evidence type="ECO:0000256" key="13">
    <source>
        <dbReference type="SAM" id="MobiDB-lite"/>
    </source>
</evidence>
<dbReference type="EMBL" id="JAODUP010000101">
    <property type="protein sequence ID" value="KAK2162233.1"/>
    <property type="molecule type" value="Genomic_DNA"/>
</dbReference>
<evidence type="ECO:0000259" key="14">
    <source>
        <dbReference type="PROSITE" id="PS50157"/>
    </source>
</evidence>
<feature type="region of interest" description="Disordered" evidence="13">
    <location>
        <begin position="880"/>
        <end position="899"/>
    </location>
</feature>
<keyword evidence="11" id="KW-0539">Nucleus</keyword>
<evidence type="ECO:0000256" key="12">
    <source>
        <dbReference type="PROSITE-ProRule" id="PRU00042"/>
    </source>
</evidence>
<comment type="caution">
    <text evidence="16">The sequence shown here is derived from an EMBL/GenBank/DDBJ whole genome shotgun (WGS) entry which is preliminary data.</text>
</comment>
<evidence type="ECO:0000256" key="5">
    <source>
        <dbReference type="ARBA" id="ARBA00022771"/>
    </source>
</evidence>
<keyword evidence="8" id="KW-0238">DNA-binding</keyword>
<feature type="domain" description="CCHC FOG-type" evidence="15">
    <location>
        <begin position="667"/>
        <end position="700"/>
    </location>
</feature>
<dbReference type="InterPro" id="IPR039746">
    <property type="entry name" value="FOG"/>
</dbReference>
<feature type="region of interest" description="Disordered" evidence="13">
    <location>
        <begin position="706"/>
        <end position="732"/>
    </location>
</feature>
<feature type="region of interest" description="Disordered" evidence="13">
    <location>
        <begin position="933"/>
        <end position="1069"/>
    </location>
</feature>
<feature type="compositionally biased region" description="Polar residues" evidence="13">
    <location>
        <begin position="1008"/>
        <end position="1018"/>
    </location>
</feature>
<feature type="compositionally biased region" description="Basic and acidic residues" evidence="13">
    <location>
        <begin position="935"/>
        <end position="949"/>
    </location>
</feature>
<feature type="domain" description="CCHC FOG-type" evidence="15">
    <location>
        <begin position="559"/>
        <end position="592"/>
    </location>
</feature>
<dbReference type="GO" id="GO:0003677">
    <property type="term" value="F:DNA binding"/>
    <property type="evidence" value="ECO:0007669"/>
    <property type="project" value="UniProtKB-KW"/>
</dbReference>
<feature type="compositionally biased region" description="Low complexity" evidence="13">
    <location>
        <begin position="500"/>
        <end position="519"/>
    </location>
</feature>
<keyword evidence="3" id="KW-0479">Metal-binding</keyword>
<dbReference type="PROSITE" id="PS50157">
    <property type="entry name" value="ZINC_FINGER_C2H2_2"/>
    <property type="match status" value="3"/>
</dbReference>
<feature type="domain" description="C2H2-type" evidence="14">
    <location>
        <begin position="1116"/>
        <end position="1147"/>
    </location>
</feature>
<feature type="domain" description="C2H2-type" evidence="14">
    <location>
        <begin position="248"/>
        <end position="275"/>
    </location>
</feature>
<feature type="region of interest" description="Disordered" evidence="13">
    <location>
        <begin position="427"/>
        <end position="524"/>
    </location>
</feature>
<keyword evidence="9" id="KW-0010">Activator</keyword>
<dbReference type="GO" id="GO:0045944">
    <property type="term" value="P:positive regulation of transcription by RNA polymerase II"/>
    <property type="evidence" value="ECO:0007669"/>
    <property type="project" value="TreeGrafter"/>
</dbReference>
<feature type="compositionally biased region" description="Basic and acidic residues" evidence="13">
    <location>
        <begin position="181"/>
        <end position="195"/>
    </location>
</feature>
<dbReference type="InterPro" id="IPR059121">
    <property type="entry name" value="CCHC_ZFPM2-like"/>
</dbReference>
<protein>
    <recommendedName>
        <fullName evidence="18">Zinc finger protein ush</fullName>
    </recommendedName>
</protein>
<feature type="compositionally biased region" description="Polar residues" evidence="13">
    <location>
        <begin position="160"/>
        <end position="171"/>
    </location>
</feature>
<dbReference type="Proteomes" id="UP001208570">
    <property type="component" value="Unassembled WGS sequence"/>
</dbReference>
<dbReference type="GO" id="GO:0008270">
    <property type="term" value="F:zinc ion binding"/>
    <property type="evidence" value="ECO:0007669"/>
    <property type="project" value="UniProtKB-KW"/>
</dbReference>
<dbReference type="AlphaFoldDB" id="A0AAD9NB89"/>
<evidence type="ECO:0008006" key="18">
    <source>
        <dbReference type="Google" id="ProtNLM"/>
    </source>
</evidence>
<keyword evidence="10" id="KW-0804">Transcription</keyword>
<keyword evidence="7" id="KW-0805">Transcription regulation</keyword>
<dbReference type="SMART" id="SM00355">
    <property type="entry name" value="ZnF_C2H2"/>
    <property type="match status" value="9"/>
</dbReference>
<evidence type="ECO:0000256" key="3">
    <source>
        <dbReference type="ARBA" id="ARBA00022723"/>
    </source>
</evidence>
<evidence type="ECO:0000313" key="17">
    <source>
        <dbReference type="Proteomes" id="UP001208570"/>
    </source>
</evidence>
<dbReference type="GO" id="GO:0005634">
    <property type="term" value="C:nucleus"/>
    <property type="evidence" value="ECO:0007669"/>
    <property type="project" value="UniProtKB-SubCell"/>
</dbReference>
<evidence type="ECO:0000256" key="7">
    <source>
        <dbReference type="ARBA" id="ARBA00023015"/>
    </source>
</evidence>
<dbReference type="SUPFAM" id="SSF57667">
    <property type="entry name" value="beta-beta-alpha zinc fingers"/>
    <property type="match status" value="5"/>
</dbReference>
<accession>A0AAD9NB89</accession>
<keyword evidence="2" id="KW-0678">Repressor</keyword>
<dbReference type="GO" id="GO:0007507">
    <property type="term" value="P:heart development"/>
    <property type="evidence" value="ECO:0007669"/>
    <property type="project" value="TreeGrafter"/>
</dbReference>
<dbReference type="Gene3D" id="3.30.160.60">
    <property type="entry name" value="Classic Zinc Finger"/>
    <property type="match status" value="2"/>
</dbReference>
<dbReference type="GO" id="GO:0061629">
    <property type="term" value="F:RNA polymerase II-specific DNA-binding transcription factor binding"/>
    <property type="evidence" value="ECO:0007669"/>
    <property type="project" value="InterPro"/>
</dbReference>
<sequence>MAEAISLRSISGPGRVFSRSYSRSRAAFDPTFSDRHPGPNNRSLRLILSVVFSSADNGALWCDISADVKEDTELVAMLGKDSDLSKPTACLTPPAKSDCVVRPSARHPVNESSVSPPVLSPEVAPKDYPRPSFCGVRFSSENTLYAHQTFYCTKKPGPISESTDTSPSMPQASPPILTPEGKMEDSRSETMDEVKKPKKAPAGKKRLLQDYQENESDARVSPGTQDTAPRRTSSTEPAPKTMKTVQRLKCSQCDYTSEKRSSMERHQEVHKASVDESDAGVPLGLLYCHECNIQFTSPRTYQGHKEHYCQQRHLKRAKVRGGHQIHAEVTAQPEHKENIMDPAILAKMASTMASQAMMPMFPVIGPPGGTVPLLPPPGLQALIAAQMAGARPSSAEALLPQAPPSSVLQPTNGTFGVPPIIIQPLEEGTHRGGMLSNEPRKDEVGPDCKEQRYEDTEKPLDLSVKKLTPKSECKKSTPRKEDPEKRTTPAKVKQERNHNPSSPKLHSPSESPSSSLHSPRTPAFPNIYIDPHGPPVGMIPPMPLGLPIMPSMIMNSLNAPSPHMNKCLECNIIFYKQENYIAHKEHYCASRKVVTSANSAPVAETSLPVHRQPAGPLSPASSCTYVSDRKSPASVKSLSPISASSAISPGAAASGLPPNLLDVPLIESAILQYYCIPCKIKFSSIDTLKAHQKHYCPSRNKLNLPDEDAPVGSNDANPQGQESELAEDKSGPGLQCPHCGSNFRSLRLLKLHYCTGMAVHLPLFSCPYCDYIAQSDSRLVEHIKAHAPSKAYKCTICGYRGNTVRGMRMHGKMHIDGGEKFTDDNMVEFEEPPLIPKRLKAIDPGSVLDLEAEILRFKNEPYKRRRYRKSFEKNDAVIKRPPSNSCSEFQEESPDSNQLQIHAQLHSEPSSATFSCSVCNFVADSKYGLTRHLSSKHDEPSEFAVKVERSSSPTGSDKSSTAARSRVVENGLTDHGSPVSSTEANSNRSPDSAESSSFGSESPKRRSPTSGSPKTVENISEEDSRLGGEGRQPSGAHRHLKRGASSPVARIFNGKIKEETGYEQQKEEEECCSKRRENLLKVGPEVNGSKSLANGPSTHNMDSILQRKVLEKENMKYCKQCDISFTYLSSFIAHKKYYCNSHAAERSASAQSEL</sequence>
<evidence type="ECO:0000256" key="6">
    <source>
        <dbReference type="ARBA" id="ARBA00022833"/>
    </source>
</evidence>
<reference evidence="16" key="1">
    <citation type="journal article" date="2023" name="Mol. Biol. Evol.">
        <title>Third-Generation Sequencing Reveals the Adaptive Role of the Epigenome in Three Deep-Sea Polychaetes.</title>
        <authorList>
            <person name="Perez M."/>
            <person name="Aroh O."/>
            <person name="Sun Y."/>
            <person name="Lan Y."/>
            <person name="Juniper S.K."/>
            <person name="Young C.R."/>
            <person name="Angers B."/>
            <person name="Qian P.Y."/>
        </authorList>
    </citation>
    <scope>NUCLEOTIDE SEQUENCE</scope>
    <source>
        <strain evidence="16">P08H-3</strain>
    </source>
</reference>
<organism evidence="16 17">
    <name type="scientific">Paralvinella palmiformis</name>
    <dbReference type="NCBI Taxonomy" id="53620"/>
    <lineage>
        <taxon>Eukaryota</taxon>
        <taxon>Metazoa</taxon>
        <taxon>Spiralia</taxon>
        <taxon>Lophotrochozoa</taxon>
        <taxon>Annelida</taxon>
        <taxon>Polychaeta</taxon>
        <taxon>Sedentaria</taxon>
        <taxon>Canalipalpata</taxon>
        <taxon>Terebellida</taxon>
        <taxon>Terebelliformia</taxon>
        <taxon>Alvinellidae</taxon>
        <taxon>Paralvinella</taxon>
    </lineage>
</organism>
<name>A0AAD9NB89_9ANNE</name>
<feature type="region of interest" description="Disordered" evidence="13">
    <location>
        <begin position="606"/>
        <end position="625"/>
    </location>
</feature>
<dbReference type="InterPro" id="IPR013087">
    <property type="entry name" value="Znf_C2H2_type"/>
</dbReference>
<dbReference type="GO" id="GO:0009653">
    <property type="term" value="P:anatomical structure morphogenesis"/>
    <property type="evidence" value="ECO:0007669"/>
    <property type="project" value="UniProtKB-ARBA"/>
</dbReference>
<evidence type="ECO:0000256" key="9">
    <source>
        <dbReference type="ARBA" id="ARBA00023159"/>
    </source>
</evidence>
<dbReference type="InterPro" id="IPR034731">
    <property type="entry name" value="Znf_CCHC_FOG"/>
</dbReference>
<feature type="domain" description="C2H2-type" evidence="14">
    <location>
        <begin position="764"/>
        <end position="791"/>
    </location>
</feature>
<dbReference type="PROSITE" id="PS51810">
    <property type="entry name" value="ZF_CCHC_FOG"/>
    <property type="match status" value="4"/>
</dbReference>
<evidence type="ECO:0000256" key="8">
    <source>
        <dbReference type="ARBA" id="ARBA00023125"/>
    </source>
</evidence>
<keyword evidence="17" id="KW-1185">Reference proteome</keyword>
<dbReference type="PANTHER" id="PTHR12958">
    <property type="entry name" value="FRIEND OF GATA2-RELATED"/>
    <property type="match status" value="1"/>
</dbReference>
<evidence type="ECO:0000259" key="15">
    <source>
        <dbReference type="PROSITE" id="PS51810"/>
    </source>
</evidence>
<feature type="domain" description="CCHC FOG-type" evidence="15">
    <location>
        <begin position="1110"/>
        <end position="1143"/>
    </location>
</feature>
<feature type="region of interest" description="Disordered" evidence="13">
    <location>
        <begin position="156"/>
        <end position="247"/>
    </location>
</feature>
<evidence type="ECO:0000313" key="16">
    <source>
        <dbReference type="EMBL" id="KAK2162233.1"/>
    </source>
</evidence>
<comment type="subcellular location">
    <subcellularLocation>
        <location evidence="1">Nucleus</location>
    </subcellularLocation>
</comment>
<feature type="compositionally biased region" description="Basic and acidic residues" evidence="13">
    <location>
        <begin position="438"/>
        <end position="498"/>
    </location>
</feature>
<feature type="compositionally biased region" description="Basic residues" evidence="13">
    <location>
        <begin position="196"/>
        <end position="206"/>
    </location>
</feature>
<feature type="compositionally biased region" description="Polar residues" evidence="13">
    <location>
        <begin position="978"/>
        <end position="988"/>
    </location>
</feature>
<dbReference type="GO" id="GO:0030154">
    <property type="term" value="P:cell differentiation"/>
    <property type="evidence" value="ECO:0007669"/>
    <property type="project" value="UniProtKB-ARBA"/>
</dbReference>
<evidence type="ECO:0000256" key="4">
    <source>
        <dbReference type="ARBA" id="ARBA00022737"/>
    </source>
</evidence>